<name>A0A162LXQ2_9PROT</name>
<organism evidence="2 3">
    <name type="scientific">Tistrella mobilis</name>
    <dbReference type="NCBI Taxonomy" id="171437"/>
    <lineage>
        <taxon>Bacteria</taxon>
        <taxon>Pseudomonadati</taxon>
        <taxon>Pseudomonadota</taxon>
        <taxon>Alphaproteobacteria</taxon>
        <taxon>Geminicoccales</taxon>
        <taxon>Geminicoccaceae</taxon>
        <taxon>Tistrella</taxon>
    </lineage>
</organism>
<reference evidence="2 3" key="1">
    <citation type="submission" date="2015-12" db="EMBL/GenBank/DDBJ databases">
        <title>Genome sequence of Tistrella mobilis MCCC 1A02139.</title>
        <authorList>
            <person name="Lu L."/>
            <person name="Lai Q."/>
            <person name="Shao Z."/>
            <person name="Qian P."/>
        </authorList>
    </citation>
    <scope>NUCLEOTIDE SEQUENCE [LARGE SCALE GENOMIC DNA]</scope>
    <source>
        <strain evidence="2 3">MCCC 1A02139</strain>
    </source>
</reference>
<dbReference type="EMBL" id="LPZR01000017">
    <property type="protein sequence ID" value="KYO57506.1"/>
    <property type="molecule type" value="Genomic_DNA"/>
</dbReference>
<gene>
    <name evidence="2" type="ORF">AUP44_19785</name>
</gene>
<sequence length="191" mass="19483">MDIDSFRALLDAHGGDPARWPETARDDALVLLATEPAARAVLDEARRLDSLIRAAAPGSAGGGAGRDAAARDIAFLDRLKAIPAARPQITVIEGGRGTPGPQMPAAQPLPSRIARPLETTRPARTRARQGSGHSPAFVARLGGAVAAAALVMGLLIGGNGWVAPPALALDGAEVDLAAVLYGEQGSLEEAP</sequence>
<comment type="caution">
    <text evidence="2">The sequence shown here is derived from an EMBL/GenBank/DDBJ whole genome shotgun (WGS) entry which is preliminary data.</text>
</comment>
<protein>
    <submittedName>
        <fullName evidence="2">Uncharacterized protein</fullName>
    </submittedName>
</protein>
<dbReference type="GeneID" id="97242812"/>
<feature type="transmembrane region" description="Helical" evidence="1">
    <location>
        <begin position="137"/>
        <end position="157"/>
    </location>
</feature>
<accession>A0A162LXQ2</accession>
<proteinExistence type="predicted"/>
<dbReference type="AlphaFoldDB" id="A0A162LXQ2"/>
<evidence type="ECO:0000256" key="1">
    <source>
        <dbReference type="SAM" id="Phobius"/>
    </source>
</evidence>
<dbReference type="Proteomes" id="UP000075787">
    <property type="component" value="Unassembled WGS sequence"/>
</dbReference>
<evidence type="ECO:0000313" key="2">
    <source>
        <dbReference type="EMBL" id="KYO57506.1"/>
    </source>
</evidence>
<evidence type="ECO:0000313" key="3">
    <source>
        <dbReference type="Proteomes" id="UP000075787"/>
    </source>
</evidence>
<dbReference type="OrthoDB" id="7306533at2"/>
<dbReference type="RefSeq" id="WP_062761454.1">
    <property type="nucleotide sequence ID" value="NZ_CP121045.1"/>
</dbReference>
<keyword evidence="1" id="KW-0472">Membrane</keyword>
<keyword evidence="1" id="KW-0812">Transmembrane</keyword>
<keyword evidence="1" id="KW-1133">Transmembrane helix</keyword>